<evidence type="ECO:0000256" key="6">
    <source>
        <dbReference type="ARBA" id="ARBA00023273"/>
    </source>
</evidence>
<dbReference type="GO" id="GO:1905515">
    <property type="term" value="P:non-motile cilium assembly"/>
    <property type="evidence" value="ECO:0007669"/>
    <property type="project" value="InterPro"/>
</dbReference>
<sequence length="700" mass="77232">MYKSAFKLYLSDPVHAGQATIGCFNGSSLSLTCVTNAGKVFVHTPQATNIDGDNQVKYLNVNKQISCIASGTIDPMLRRDVLLIGTPNNLLAYDVEENRDLFFRDVPDGVTSCLVGKLGSLSTNLALIGGNCSVQGFDAKGSEAYWTVTGDVVSAMAFANFTNNPGKELLVGSKDNEIRIFQNEQVIEEILEIDEITGLCPVYSSKFGYALSNGTIGIYNSSRRVWRVKSRHTPKCINSFDLNGDGVPELLSGWSNGKFEVRSEKSGETLFKENFSAPISSVLCADFRSNGREEVICITEDGEVKGYLQADSTIGKTIEDSKKSAESLSQLQHLRTELQQEIKMYQNANFQAEFSNPGQAKVDTKISVYIEKMQGDYSLRLVIKSAKTTAIKAVVVEADGIFANEVTFYPFPEEKDTAFFPVTLISRMACVISMKVLLGFPLSNFYHAVNAEIHLGKLTSFVPAPSDLRSNFPASYVKFKVKDTIQRFVSWVDAAFQTNLTSTTNYNKDTFEMGFVSSINKMPLVLTFNANESIIVISTDDMSLAGEVVQDFASFLGISELESVNDFPKEMEEFQGVLQDVESYNAVRLTISADVADRTGAIKELVIKGEEARILQNMSAVRENYRQLFHLNKDMVAEHEKKALNHKALVDSLKKVNNMIQKASNLRVGKAKSALVTSCRAAIKANNMRTLFKLIKQGTA</sequence>
<dbReference type="Pfam" id="PF14782">
    <property type="entry name" value="BBS2_GAE"/>
    <property type="match status" value="1"/>
</dbReference>
<dbReference type="InterPro" id="IPR055379">
    <property type="entry name" value="BBS2_pf_dom"/>
</dbReference>
<dbReference type="SUPFAM" id="SSF50978">
    <property type="entry name" value="WD40 repeat-like"/>
    <property type="match status" value="1"/>
</dbReference>
<keyword evidence="4" id="KW-0969">Cilium</keyword>
<dbReference type="Pfam" id="PF23351">
    <property type="entry name" value="BBS2_CtH"/>
    <property type="match status" value="1"/>
</dbReference>
<evidence type="ECO:0000259" key="8">
    <source>
        <dbReference type="Pfam" id="PF14782"/>
    </source>
</evidence>
<evidence type="ECO:0000259" key="7">
    <source>
        <dbReference type="Pfam" id="PF14781"/>
    </source>
</evidence>
<name>A0A5B8MTC8_9CHLO</name>
<feature type="domain" description="BBS2 platform" evidence="10">
    <location>
        <begin position="470"/>
        <end position="556"/>
    </location>
</feature>
<dbReference type="GO" id="GO:0031514">
    <property type="term" value="C:motile cilium"/>
    <property type="evidence" value="ECO:0007669"/>
    <property type="project" value="TreeGrafter"/>
</dbReference>
<keyword evidence="5" id="KW-0206">Cytoskeleton</keyword>
<feature type="domain" description="BBS2 C-terminal helix bundle" evidence="11">
    <location>
        <begin position="670"/>
        <end position="696"/>
    </location>
</feature>
<keyword evidence="14" id="KW-1185">Reference proteome</keyword>
<dbReference type="InterPro" id="IPR055381">
    <property type="entry name" value="BBS2_CtH_dom"/>
</dbReference>
<evidence type="ECO:0000313" key="13">
    <source>
        <dbReference type="EMBL" id="QDZ24028.1"/>
    </source>
</evidence>
<dbReference type="InterPro" id="IPR029430">
    <property type="entry name" value="BBS2_N"/>
</dbReference>
<evidence type="ECO:0000256" key="4">
    <source>
        <dbReference type="ARBA" id="ARBA00023069"/>
    </source>
</evidence>
<evidence type="ECO:0000259" key="9">
    <source>
        <dbReference type="Pfam" id="PF14783"/>
    </source>
</evidence>
<feature type="domain" description="BBS2 GAE" evidence="8">
    <location>
        <begin position="378"/>
        <end position="455"/>
    </location>
</feature>
<dbReference type="GO" id="GO:0034464">
    <property type="term" value="C:BBSome"/>
    <property type="evidence" value="ECO:0007669"/>
    <property type="project" value="InterPro"/>
</dbReference>
<dbReference type="InterPro" id="IPR015943">
    <property type="entry name" value="WD40/YVTN_repeat-like_dom_sf"/>
</dbReference>
<dbReference type="PANTHER" id="PTHR32465">
    <property type="entry name" value="BARDET-BIEDL SYNDROME 2 PROTEIN"/>
    <property type="match status" value="1"/>
</dbReference>
<gene>
    <name evidence="13" type="ORF">A3770_12p65460</name>
</gene>
<feature type="domain" description="BBS2 hairpin" evidence="12">
    <location>
        <begin position="568"/>
        <end position="665"/>
    </location>
</feature>
<dbReference type="InterPro" id="IPR016616">
    <property type="entry name" value="Bardet-Biedl_syndrome_2_prot"/>
</dbReference>
<dbReference type="Pfam" id="PF14781">
    <property type="entry name" value="BBS2_N"/>
    <property type="match status" value="1"/>
</dbReference>
<evidence type="ECO:0000259" key="10">
    <source>
        <dbReference type="Pfam" id="PF23350"/>
    </source>
</evidence>
<comment type="subcellular location">
    <subcellularLocation>
        <location evidence="1">Cell projection</location>
        <location evidence="1">Cilium</location>
    </subcellularLocation>
    <subcellularLocation>
        <location evidence="2">Cytoplasm</location>
        <location evidence="2">Cytoskeleton</location>
    </subcellularLocation>
</comment>
<dbReference type="Gene3D" id="2.130.10.10">
    <property type="entry name" value="YVTN repeat-like/Quinoprotein amine dehydrogenase"/>
    <property type="match status" value="1"/>
</dbReference>
<evidence type="ECO:0000256" key="2">
    <source>
        <dbReference type="ARBA" id="ARBA00004245"/>
    </source>
</evidence>
<dbReference type="Pfam" id="PF23350">
    <property type="entry name" value="BBS2_pf"/>
    <property type="match status" value="1"/>
</dbReference>
<dbReference type="Proteomes" id="UP000316726">
    <property type="component" value="Chromosome 12"/>
</dbReference>
<dbReference type="OrthoDB" id="2120021at2759"/>
<dbReference type="GO" id="GO:0016020">
    <property type="term" value="C:membrane"/>
    <property type="evidence" value="ECO:0007669"/>
    <property type="project" value="TreeGrafter"/>
</dbReference>
<feature type="domain" description="Ciliary BBSome complex subunit 2 middle region" evidence="9">
    <location>
        <begin position="155"/>
        <end position="262"/>
    </location>
</feature>
<dbReference type="GO" id="GO:0036064">
    <property type="term" value="C:ciliary basal body"/>
    <property type="evidence" value="ECO:0007669"/>
    <property type="project" value="TreeGrafter"/>
</dbReference>
<dbReference type="STRING" id="1764295.A0A5B8MTC8"/>
<evidence type="ECO:0000256" key="3">
    <source>
        <dbReference type="ARBA" id="ARBA00022490"/>
    </source>
</evidence>
<dbReference type="InterPro" id="IPR036322">
    <property type="entry name" value="WD40_repeat_dom_sf"/>
</dbReference>
<dbReference type="InterPro" id="IPR055380">
    <property type="entry name" value="BBS2_hp_dom"/>
</dbReference>
<keyword evidence="6" id="KW-0966">Cell projection</keyword>
<protein>
    <submittedName>
        <fullName evidence="13">Bardet-Biedl syndrome 2 protein</fullName>
    </submittedName>
</protein>
<keyword evidence="3" id="KW-0963">Cytoplasm</keyword>
<dbReference type="AlphaFoldDB" id="A0A5B8MTC8"/>
<dbReference type="InterPro" id="IPR029429">
    <property type="entry name" value="BBS2_Mid"/>
</dbReference>
<reference evidence="13 14" key="1">
    <citation type="submission" date="2018-07" db="EMBL/GenBank/DDBJ databases">
        <title>The complete nuclear genome of the prasinophyte Chloropicon primus (CCMP1205).</title>
        <authorList>
            <person name="Pombert J.-F."/>
            <person name="Otis C."/>
            <person name="Turmel M."/>
            <person name="Lemieux C."/>
        </authorList>
    </citation>
    <scope>NUCLEOTIDE SEQUENCE [LARGE SCALE GENOMIC DNA]</scope>
    <source>
        <strain evidence="13 14">CCMP1205</strain>
    </source>
</reference>
<organism evidence="13 14">
    <name type="scientific">Chloropicon primus</name>
    <dbReference type="NCBI Taxonomy" id="1764295"/>
    <lineage>
        <taxon>Eukaryota</taxon>
        <taxon>Viridiplantae</taxon>
        <taxon>Chlorophyta</taxon>
        <taxon>Chloropicophyceae</taxon>
        <taxon>Chloropicales</taxon>
        <taxon>Chloropicaceae</taxon>
        <taxon>Chloropicon</taxon>
    </lineage>
</organism>
<dbReference type="InterPro" id="IPR029333">
    <property type="entry name" value="BBS2_GAE_dom"/>
</dbReference>
<feature type="domain" description="Ciliary BBSome complex subunit 2 N-terminal" evidence="7">
    <location>
        <begin position="20"/>
        <end position="116"/>
    </location>
</feature>
<dbReference type="EMBL" id="CP031045">
    <property type="protein sequence ID" value="QDZ24028.1"/>
    <property type="molecule type" value="Genomic_DNA"/>
</dbReference>
<proteinExistence type="predicted"/>
<dbReference type="PANTHER" id="PTHR32465:SF0">
    <property type="entry name" value="BARDET-BIEDL SYNDROME 2 PROTEIN"/>
    <property type="match status" value="1"/>
</dbReference>
<evidence type="ECO:0000259" key="11">
    <source>
        <dbReference type="Pfam" id="PF23351"/>
    </source>
</evidence>
<dbReference type="PROSITE" id="PS51257">
    <property type="entry name" value="PROKAR_LIPOPROTEIN"/>
    <property type="match status" value="1"/>
</dbReference>
<dbReference type="Pfam" id="PF14783">
    <property type="entry name" value="BBS2_Mid"/>
    <property type="match status" value="1"/>
</dbReference>
<accession>A0A5B8MTC8</accession>
<evidence type="ECO:0000256" key="5">
    <source>
        <dbReference type="ARBA" id="ARBA00023212"/>
    </source>
</evidence>
<dbReference type="PIRSF" id="PIRSF013684">
    <property type="entry name" value="BBS2"/>
    <property type="match status" value="1"/>
</dbReference>
<evidence type="ECO:0000259" key="12">
    <source>
        <dbReference type="Pfam" id="PF23353"/>
    </source>
</evidence>
<evidence type="ECO:0000313" key="14">
    <source>
        <dbReference type="Proteomes" id="UP000316726"/>
    </source>
</evidence>
<dbReference type="Pfam" id="PF23353">
    <property type="entry name" value="BBS2_hp"/>
    <property type="match status" value="1"/>
</dbReference>
<evidence type="ECO:0000256" key="1">
    <source>
        <dbReference type="ARBA" id="ARBA00004138"/>
    </source>
</evidence>